<sequence length="276" mass="30360">MDTGVYSRGQLIDRGLPRRDFERAVADGDLVRLRHGWYATQGAMPEVVRAVKAGGVLSCASALRLHGVWVLPTDRLHVRGNAATARAHPTWCRRYGRQSPEVAAVDDLPTALLHAVRCLSREGFAVVCESVLNKGLMTPSALETLFGGSPAAMRALTMCDGRAESGTETMVRLRLRTCGATITPQAQIPEVGRVDLLIGASMIIEVDGFAYHADPEAFENDRLRDLHARAVGYDPIRLTYRQVVYQWDVVGPLLAELISRGDHLRPLGSRFRHSRV</sequence>
<dbReference type="EMBL" id="CP128986">
    <property type="protein sequence ID" value="WOC11576.1"/>
    <property type="molecule type" value="Genomic_DNA"/>
</dbReference>
<evidence type="ECO:0008006" key="2">
    <source>
        <dbReference type="Google" id="ProtNLM"/>
    </source>
</evidence>
<reference evidence="1" key="1">
    <citation type="submission" date="2023-06" db="EMBL/GenBank/DDBJ databases">
        <title>Gordonia sp. nov. and Pseudochrobactrum sp. nov., two species isolated from the burying beetle Nicrophorus vespilloides.</title>
        <authorList>
            <person name="Poehlein A."/>
            <person name="Guzman J."/>
            <person name="Daniel R."/>
            <person name="Vilcinskas A."/>
        </authorList>
    </citation>
    <scope>NUCLEOTIDE SEQUENCE</scope>
    <source>
        <strain evidence="1">MP11Mi</strain>
    </source>
</reference>
<dbReference type="RefSeq" id="WP_420040880.1">
    <property type="nucleotide sequence ID" value="NZ_CP128986.1"/>
</dbReference>
<evidence type="ECO:0000313" key="1">
    <source>
        <dbReference type="EMBL" id="WOC11576.1"/>
    </source>
</evidence>
<proteinExistence type="predicted"/>
<dbReference type="AlphaFoldDB" id="A0AA97GTG3"/>
<protein>
    <recommendedName>
        <fullName evidence="2">DUF559 domain-containing protein</fullName>
    </recommendedName>
</protein>
<dbReference type="Gene3D" id="3.40.960.10">
    <property type="entry name" value="VSR Endonuclease"/>
    <property type="match status" value="1"/>
</dbReference>
<accession>A0AA97GTG3</accession>
<gene>
    <name evidence="1" type="ORF">MP11Mi_06490</name>
</gene>
<name>A0AA97GTG3_9ACTN</name>
<organism evidence="1">
    <name type="scientific">Gordonia sp. MP11Mi</name>
    <dbReference type="NCBI Taxonomy" id="3022769"/>
    <lineage>
        <taxon>Bacteria</taxon>
        <taxon>Bacillati</taxon>
        <taxon>Actinomycetota</taxon>
        <taxon>Actinomycetes</taxon>
        <taxon>Mycobacteriales</taxon>
        <taxon>Gordoniaceae</taxon>
        <taxon>Gordonia</taxon>
    </lineage>
</organism>